<dbReference type="HAMAP" id="MF_00060">
    <property type="entry name" value="SurE"/>
    <property type="match status" value="1"/>
</dbReference>
<dbReference type="GO" id="GO:0008253">
    <property type="term" value="F:5'-nucleotidase activity"/>
    <property type="evidence" value="ECO:0007669"/>
    <property type="project" value="UniProtKB-UniRule"/>
</dbReference>
<keyword evidence="5 7" id="KW-0547">Nucleotide-binding</keyword>
<evidence type="ECO:0000256" key="4">
    <source>
        <dbReference type="ARBA" id="ARBA00022723"/>
    </source>
</evidence>
<dbReference type="Gene3D" id="3.40.1210.10">
    <property type="entry name" value="Survival protein SurE-like phosphatase/nucleotidase"/>
    <property type="match status" value="1"/>
</dbReference>
<dbReference type="GO" id="GO:0008254">
    <property type="term" value="F:3'-nucleotidase activity"/>
    <property type="evidence" value="ECO:0007669"/>
    <property type="project" value="TreeGrafter"/>
</dbReference>
<evidence type="ECO:0000256" key="5">
    <source>
        <dbReference type="ARBA" id="ARBA00022741"/>
    </source>
</evidence>
<feature type="binding site" evidence="7">
    <location>
        <position position="46"/>
    </location>
    <ligand>
        <name>a divalent metal cation</name>
        <dbReference type="ChEBI" id="CHEBI:60240"/>
    </ligand>
</feature>
<dbReference type="eggNOG" id="COG0496">
    <property type="taxonomic scope" value="Bacteria"/>
</dbReference>
<evidence type="ECO:0000313" key="10">
    <source>
        <dbReference type="Proteomes" id="UP000027583"/>
    </source>
</evidence>
<dbReference type="AlphaFoldDB" id="A0A060QL34"/>
<dbReference type="GO" id="GO:0005737">
    <property type="term" value="C:cytoplasm"/>
    <property type="evidence" value="ECO:0007669"/>
    <property type="project" value="UniProtKB-SubCell"/>
</dbReference>
<dbReference type="GO" id="GO:0000166">
    <property type="term" value="F:nucleotide binding"/>
    <property type="evidence" value="ECO:0007669"/>
    <property type="project" value="UniProtKB-KW"/>
</dbReference>
<dbReference type="Pfam" id="PF01975">
    <property type="entry name" value="SurE"/>
    <property type="match status" value="1"/>
</dbReference>
<name>A0A060QL34_9PROT</name>
<evidence type="ECO:0000256" key="7">
    <source>
        <dbReference type="HAMAP-Rule" id="MF_00060"/>
    </source>
</evidence>
<feature type="binding site" evidence="7">
    <location>
        <position position="99"/>
    </location>
    <ligand>
        <name>a divalent metal cation</name>
        <dbReference type="ChEBI" id="CHEBI:60240"/>
    </ligand>
</feature>
<dbReference type="PANTHER" id="PTHR30457">
    <property type="entry name" value="5'-NUCLEOTIDASE SURE"/>
    <property type="match status" value="1"/>
</dbReference>
<evidence type="ECO:0000256" key="6">
    <source>
        <dbReference type="ARBA" id="ARBA00022801"/>
    </source>
</evidence>
<keyword evidence="3 7" id="KW-0963">Cytoplasm</keyword>
<dbReference type="GO" id="GO:0046872">
    <property type="term" value="F:metal ion binding"/>
    <property type="evidence" value="ECO:0007669"/>
    <property type="project" value="UniProtKB-UniRule"/>
</dbReference>
<evidence type="ECO:0000256" key="3">
    <source>
        <dbReference type="ARBA" id="ARBA00022490"/>
    </source>
</evidence>
<comment type="function">
    <text evidence="7">Nucleotidase that shows phosphatase activity on nucleoside 5'-monophosphates.</text>
</comment>
<comment type="caution">
    <text evidence="9">The sequence shown here is derived from an EMBL/GenBank/DDBJ whole genome shotgun (WGS) entry which is preliminary data.</text>
</comment>
<gene>
    <name evidence="7" type="primary">surE</name>
    <name evidence="9" type="ORF">ASAP_1927</name>
</gene>
<evidence type="ECO:0000259" key="8">
    <source>
        <dbReference type="Pfam" id="PF01975"/>
    </source>
</evidence>
<comment type="similarity">
    <text evidence="2 7">Belongs to the SurE nucleotidase family.</text>
</comment>
<feature type="binding site" evidence="7">
    <location>
        <position position="14"/>
    </location>
    <ligand>
        <name>a divalent metal cation</name>
        <dbReference type="ChEBI" id="CHEBI:60240"/>
    </ligand>
</feature>
<feature type="domain" description="Survival protein SurE-like phosphatase/nucleotidase" evidence="8">
    <location>
        <begin position="9"/>
        <end position="190"/>
    </location>
</feature>
<sequence>MSHPVFRRILLTNDDGIDAPGLAVLQDVAAQLSDDVWVVAPARDQSGISHALSLHDPLRVHQHGPRRFAVTGTPGDCVAIATRHILGDAAPSLVLSGVNRGANLGVETVFSGTVGAAMTAMLLGLPAFALSQAFSDGNNVPWETARKLAPDVIAAFAPLALPEPACLNINFPACPASEAKEAVVTTQGRGLLRDVEVVAREDMRRAAYHWLHLKRDHESDAPGTETRAIAEKHVSVTPLSFGRTNKVVHDSLMARAR</sequence>
<dbReference type="PANTHER" id="PTHR30457:SF12">
    <property type="entry name" value="5'_3'-NUCLEOTIDASE SURE"/>
    <property type="match status" value="1"/>
</dbReference>
<dbReference type="SUPFAM" id="SSF64167">
    <property type="entry name" value="SurE-like"/>
    <property type="match status" value="1"/>
</dbReference>
<evidence type="ECO:0000256" key="1">
    <source>
        <dbReference type="ARBA" id="ARBA00000815"/>
    </source>
</evidence>
<dbReference type="GO" id="GO:0004309">
    <property type="term" value="F:exopolyphosphatase activity"/>
    <property type="evidence" value="ECO:0007669"/>
    <property type="project" value="TreeGrafter"/>
</dbReference>
<accession>A0A060QL34</accession>
<comment type="catalytic activity">
    <reaction evidence="1 7">
        <text>a ribonucleoside 5'-phosphate + H2O = a ribonucleoside + phosphate</text>
        <dbReference type="Rhea" id="RHEA:12484"/>
        <dbReference type="ChEBI" id="CHEBI:15377"/>
        <dbReference type="ChEBI" id="CHEBI:18254"/>
        <dbReference type="ChEBI" id="CHEBI:43474"/>
        <dbReference type="ChEBI" id="CHEBI:58043"/>
        <dbReference type="EC" id="3.1.3.5"/>
    </reaction>
</comment>
<reference evidence="9 10" key="1">
    <citation type="journal article" date="2014" name="Genome Biol. Evol.">
        <title>Acetic acid bacteria genomes reveal functional traits for adaptation to life in insect guts.</title>
        <authorList>
            <person name="Chouaia B."/>
            <person name="Gaiarsa S."/>
            <person name="Crotti E."/>
            <person name="Comandatore F."/>
            <person name="Degli Esposti M."/>
            <person name="Ricci I."/>
            <person name="Alma A."/>
            <person name="Favia G."/>
            <person name="Bandi C."/>
            <person name="Daffonchio D."/>
        </authorList>
    </citation>
    <scope>NUCLEOTIDE SEQUENCE [LARGE SCALE GENOMIC DNA]</scope>
    <source>
        <strain evidence="9 10">SF2.1</strain>
    </source>
</reference>
<organism evidence="9 10">
    <name type="scientific">Asaia bogorensis</name>
    <dbReference type="NCBI Taxonomy" id="91915"/>
    <lineage>
        <taxon>Bacteria</taxon>
        <taxon>Pseudomonadati</taxon>
        <taxon>Pseudomonadota</taxon>
        <taxon>Alphaproteobacteria</taxon>
        <taxon>Acetobacterales</taxon>
        <taxon>Acetobacteraceae</taxon>
        <taxon>Asaia</taxon>
    </lineage>
</organism>
<dbReference type="RefSeq" id="WP_023978661.1">
    <property type="nucleotide sequence ID" value="NZ_CBLX010000013.1"/>
</dbReference>
<dbReference type="InterPro" id="IPR036523">
    <property type="entry name" value="SurE-like_sf"/>
</dbReference>
<reference evidence="9 10" key="2">
    <citation type="journal article" date="2014" name="PLoS ONE">
        <title>Evolution of mitochondria reconstructed from the energy metabolism of living bacteria.</title>
        <authorList>
            <person name="Degli Esposti M."/>
            <person name="Chouaia B."/>
            <person name="Comandatore F."/>
            <person name="Crotti E."/>
            <person name="Sassera D."/>
            <person name="Lievens P.M."/>
            <person name="Daffonchio D."/>
            <person name="Bandi C."/>
        </authorList>
    </citation>
    <scope>NUCLEOTIDE SEQUENCE [LARGE SCALE GENOMIC DNA]</scope>
    <source>
        <strain evidence="9 10">SF2.1</strain>
    </source>
</reference>
<proteinExistence type="inferred from homology"/>
<evidence type="ECO:0000256" key="2">
    <source>
        <dbReference type="ARBA" id="ARBA00011062"/>
    </source>
</evidence>
<evidence type="ECO:0000313" key="9">
    <source>
        <dbReference type="EMBL" id="CDG39972.1"/>
    </source>
</evidence>
<keyword evidence="4 7" id="KW-0479">Metal-binding</keyword>
<dbReference type="NCBIfam" id="TIGR00087">
    <property type="entry name" value="surE"/>
    <property type="match status" value="1"/>
</dbReference>
<comment type="subcellular location">
    <subcellularLocation>
        <location evidence="7">Cytoplasm</location>
    </subcellularLocation>
</comment>
<protein>
    <recommendedName>
        <fullName evidence="7">5'-nucleotidase SurE</fullName>
        <ecNumber evidence="7">3.1.3.5</ecNumber>
    </recommendedName>
    <alternativeName>
        <fullName evidence="7">Nucleoside 5'-monophosphate phosphohydrolase</fullName>
    </alternativeName>
</protein>
<dbReference type="Proteomes" id="UP000027583">
    <property type="component" value="Unassembled WGS sequence"/>
</dbReference>
<dbReference type="InterPro" id="IPR030048">
    <property type="entry name" value="SurE"/>
</dbReference>
<dbReference type="NCBIfam" id="NF001490">
    <property type="entry name" value="PRK00346.1-4"/>
    <property type="match status" value="1"/>
</dbReference>
<dbReference type="EC" id="3.1.3.5" evidence="7"/>
<comment type="cofactor">
    <cofactor evidence="7">
        <name>a divalent metal cation</name>
        <dbReference type="ChEBI" id="CHEBI:60240"/>
    </cofactor>
    <text evidence="7">Binds 1 divalent metal cation per subunit.</text>
</comment>
<dbReference type="InterPro" id="IPR002828">
    <property type="entry name" value="SurE-like_Pase/nucleotidase"/>
</dbReference>
<dbReference type="EMBL" id="CBLX010000013">
    <property type="protein sequence ID" value="CDG39972.1"/>
    <property type="molecule type" value="Genomic_DNA"/>
</dbReference>
<keyword evidence="6 7" id="KW-0378">Hydrolase</keyword>
<feature type="binding site" evidence="7">
    <location>
        <position position="15"/>
    </location>
    <ligand>
        <name>a divalent metal cation</name>
        <dbReference type="ChEBI" id="CHEBI:60240"/>
    </ligand>
</feature>